<protein>
    <submittedName>
        <fullName evidence="4">Gag-pol polyprotein</fullName>
    </submittedName>
</protein>
<dbReference type="STRING" id="4781.A0A0P1AG74"/>
<dbReference type="AlphaFoldDB" id="A0A0P1AG74"/>
<proteinExistence type="predicted"/>
<dbReference type="RefSeq" id="XP_024575984.1">
    <property type="nucleotide sequence ID" value="XM_024725182.1"/>
</dbReference>
<dbReference type="Gene3D" id="3.30.420.10">
    <property type="entry name" value="Ribonuclease H-like superfamily/Ribonuclease H"/>
    <property type="match status" value="1"/>
</dbReference>
<dbReference type="GeneID" id="36404908"/>
<dbReference type="SUPFAM" id="SSF53098">
    <property type="entry name" value="Ribonuclease H-like"/>
    <property type="match status" value="1"/>
</dbReference>
<accession>A0A0P1AG74</accession>
<dbReference type="Pfam" id="PF22936">
    <property type="entry name" value="Pol_BBD"/>
    <property type="match status" value="1"/>
</dbReference>
<dbReference type="GO" id="GO:0015074">
    <property type="term" value="P:DNA integration"/>
    <property type="evidence" value="ECO:0007669"/>
    <property type="project" value="InterPro"/>
</dbReference>
<dbReference type="InterPro" id="IPR039537">
    <property type="entry name" value="Retrotran_Ty1/copia-like"/>
</dbReference>
<keyword evidence="1" id="KW-0645">Protease</keyword>
<evidence type="ECO:0000259" key="3">
    <source>
        <dbReference type="PROSITE" id="PS50994"/>
    </source>
</evidence>
<dbReference type="PANTHER" id="PTHR42648:SF28">
    <property type="entry name" value="TRANSPOSON-ENCODED PROTEIN WITH RIBONUCLEASE H-LIKE AND RETROVIRUS ZINC FINGER-LIKE DOMAINS"/>
    <property type="match status" value="1"/>
</dbReference>
<name>A0A0P1AG74_PLAHL</name>
<evidence type="ECO:0000313" key="5">
    <source>
        <dbReference type="Proteomes" id="UP000054928"/>
    </source>
</evidence>
<dbReference type="Proteomes" id="UP000054928">
    <property type="component" value="Unassembled WGS sequence"/>
</dbReference>
<evidence type="ECO:0000256" key="2">
    <source>
        <dbReference type="SAM" id="SignalP"/>
    </source>
</evidence>
<dbReference type="PANTHER" id="PTHR42648">
    <property type="entry name" value="TRANSPOSASE, PUTATIVE-RELATED"/>
    <property type="match status" value="1"/>
</dbReference>
<dbReference type="InterPro" id="IPR001584">
    <property type="entry name" value="Integrase_cat-core"/>
</dbReference>
<feature type="signal peptide" evidence="2">
    <location>
        <begin position="1"/>
        <end position="18"/>
    </location>
</feature>
<feature type="chain" id="PRO_5006058655" evidence="2">
    <location>
        <begin position="19"/>
        <end position="414"/>
    </location>
</feature>
<dbReference type="InterPro" id="IPR036397">
    <property type="entry name" value="RNaseH_sf"/>
</dbReference>
<evidence type="ECO:0000256" key="1">
    <source>
        <dbReference type="ARBA" id="ARBA00022670"/>
    </source>
</evidence>
<feature type="domain" description="Integrase catalytic" evidence="3">
    <location>
        <begin position="142"/>
        <end position="253"/>
    </location>
</feature>
<dbReference type="Pfam" id="PF25597">
    <property type="entry name" value="SH3_retrovirus"/>
    <property type="match status" value="1"/>
</dbReference>
<dbReference type="GO" id="GO:0008233">
    <property type="term" value="F:peptidase activity"/>
    <property type="evidence" value="ECO:0007669"/>
    <property type="project" value="UniProtKB-KW"/>
</dbReference>
<dbReference type="EMBL" id="CCYD01000428">
    <property type="protein sequence ID" value="CEG39615.1"/>
    <property type="molecule type" value="Genomic_DNA"/>
</dbReference>
<dbReference type="GO" id="GO:0003676">
    <property type="term" value="F:nucleic acid binding"/>
    <property type="evidence" value="ECO:0007669"/>
    <property type="project" value="InterPro"/>
</dbReference>
<dbReference type="InterPro" id="IPR054722">
    <property type="entry name" value="PolX-like_BBD"/>
</dbReference>
<organism evidence="4 5">
    <name type="scientific">Plasmopara halstedii</name>
    <name type="common">Downy mildew of sunflower</name>
    <dbReference type="NCBI Taxonomy" id="4781"/>
    <lineage>
        <taxon>Eukaryota</taxon>
        <taxon>Sar</taxon>
        <taxon>Stramenopiles</taxon>
        <taxon>Oomycota</taxon>
        <taxon>Peronosporomycetes</taxon>
        <taxon>Peronosporales</taxon>
        <taxon>Peronosporaceae</taxon>
        <taxon>Plasmopara</taxon>
    </lineage>
</organism>
<keyword evidence="2" id="KW-0732">Signal</keyword>
<keyword evidence="1" id="KW-0378">Hydrolase</keyword>
<reference evidence="5" key="1">
    <citation type="submission" date="2014-09" db="EMBL/GenBank/DDBJ databases">
        <authorList>
            <person name="Sharma Rahul"/>
            <person name="Thines Marco"/>
        </authorList>
    </citation>
    <scope>NUCLEOTIDE SEQUENCE [LARGE SCALE GENOMIC DNA]</scope>
</reference>
<dbReference type="InterPro" id="IPR012337">
    <property type="entry name" value="RNaseH-like_sf"/>
</dbReference>
<dbReference type="GO" id="GO:0006508">
    <property type="term" value="P:proteolysis"/>
    <property type="evidence" value="ECO:0007669"/>
    <property type="project" value="UniProtKB-KW"/>
</dbReference>
<dbReference type="Pfam" id="PF00665">
    <property type="entry name" value="rve"/>
    <property type="match status" value="1"/>
</dbReference>
<dbReference type="PROSITE" id="PS50994">
    <property type="entry name" value="INTEGRASE"/>
    <property type="match status" value="1"/>
</dbReference>
<sequence length="414" mass="47170">MMTILAITIFGWRNCVYGQVKCATQHMTYSKEYTKNYKKIAPANVHLADDVVVQVIGTGDIVMSMTTQRRIKKEYVNIFTFERDRCFAEAKGLRWKLGAREGNGLFKLGMNPMHVDEVNMISLSTRHGDTTSYLWHLRLGRIGHGGLSIIVTKDYGTGINSTSTPALGEKRYYAKFIDEKSHYCVVYSLRNKFVKFANFVALAKNKTNKRVKTLQCDNAGEYTSGEMTKFCAERGIVQKFTPPYTPQLNGAAELGLGEAVTTAMFHQNCCPTRAVNNGMSPYKDRTGKKPVLMNLRVFDCHAFVQVPKEKRSEFDARSVCCRFLGYLDHEYAYRLEEIEGGRVLVSRDVHLTEDVFDSGRCKYSSKEVVIEHEEVEDQDSTQPDDTGNEYEEFVKNQHFKSIPHQQTHYTGYGF</sequence>
<evidence type="ECO:0000313" key="4">
    <source>
        <dbReference type="EMBL" id="CEG39615.1"/>
    </source>
</evidence>
<keyword evidence="5" id="KW-1185">Reference proteome</keyword>
<dbReference type="OrthoDB" id="115473at2759"/>
<dbReference type="InterPro" id="IPR057670">
    <property type="entry name" value="SH3_retrovirus"/>
</dbReference>